<dbReference type="Proteomes" id="UP000019487">
    <property type="component" value="Unassembled WGS sequence"/>
</dbReference>
<sequence>MVRPKEDRKIHLHRVASSNLPLIPRKSWEYYVAILQPGIPLEKCDHGDFLWMKVMGTTTIERILTMHLRRTGRNSVLMDGDIGLTIDTKVGDMQCLGLGVYAFWEIVKVERWWEYTVRSADADQRLRAMREERRRSMLALSTRVDEELGVMEEGIPRRRPRNDEILKREAVEEVRGENLKRTRWELEGETEEMAERRKKGLYEKLEVMRLKTENAPPIDTLNKVAESTNVQLRVHDYSVVKQRQEILKNAKKIGPKFEGMLQRFEISWERQRQDIINRDPQFRRSRQAIQAVANVVQNHQKSIEHIERFIKAKEDERAKQLKSKNRRTESSGDIVRRVLFICNVMSEADPYLNQIR</sequence>
<dbReference type="HOGENOM" id="CLU_778807_0_0_1"/>
<evidence type="ECO:0000313" key="1">
    <source>
        <dbReference type="EMBL" id="ESZ91466.1"/>
    </source>
</evidence>
<dbReference type="EMBL" id="AYSA01000493">
    <property type="protein sequence ID" value="ESZ91466.1"/>
    <property type="molecule type" value="Genomic_DNA"/>
</dbReference>
<comment type="caution">
    <text evidence="1">The sequence shown here is derived from an EMBL/GenBank/DDBJ whole genome shotgun (WGS) entry which is preliminary data.</text>
</comment>
<gene>
    <name evidence="1" type="ORF">SBOR_8151</name>
</gene>
<reference evidence="1 2" key="1">
    <citation type="journal article" date="2014" name="Genome Announc.">
        <title>Draft genome sequence of Sclerotinia borealis, a psychrophilic plant pathogenic fungus.</title>
        <authorList>
            <person name="Mardanov A.V."/>
            <person name="Beletsky A.V."/>
            <person name="Kadnikov V.V."/>
            <person name="Ignatov A.N."/>
            <person name="Ravin N.V."/>
        </authorList>
    </citation>
    <scope>NUCLEOTIDE SEQUENCE [LARGE SCALE GENOMIC DNA]</scope>
    <source>
        <strain evidence="2">F-4157</strain>
    </source>
</reference>
<dbReference type="AlphaFoldDB" id="W9C6I0"/>
<evidence type="ECO:0000313" key="2">
    <source>
        <dbReference type="Proteomes" id="UP000019487"/>
    </source>
</evidence>
<dbReference type="OrthoDB" id="3560183at2759"/>
<accession>W9C6I0</accession>
<name>W9C6I0_SCLBF</name>
<organism evidence="1 2">
    <name type="scientific">Sclerotinia borealis (strain F-4128)</name>
    <dbReference type="NCBI Taxonomy" id="1432307"/>
    <lineage>
        <taxon>Eukaryota</taxon>
        <taxon>Fungi</taxon>
        <taxon>Dikarya</taxon>
        <taxon>Ascomycota</taxon>
        <taxon>Pezizomycotina</taxon>
        <taxon>Leotiomycetes</taxon>
        <taxon>Helotiales</taxon>
        <taxon>Sclerotiniaceae</taxon>
        <taxon>Sclerotinia</taxon>
    </lineage>
</organism>
<keyword evidence="2" id="KW-1185">Reference proteome</keyword>
<protein>
    <submittedName>
        <fullName evidence="1">Uncharacterized protein</fullName>
    </submittedName>
</protein>
<proteinExistence type="predicted"/>